<dbReference type="GO" id="GO:0071555">
    <property type="term" value="P:cell wall organization"/>
    <property type="evidence" value="ECO:0007669"/>
    <property type="project" value="InterPro"/>
</dbReference>
<organism evidence="2">
    <name type="scientific">Symploca sp. SIO1C4</name>
    <dbReference type="NCBI Taxonomy" id="2607765"/>
    <lineage>
        <taxon>Bacteria</taxon>
        <taxon>Bacillati</taxon>
        <taxon>Cyanobacteriota</taxon>
        <taxon>Cyanophyceae</taxon>
        <taxon>Coleofasciculales</taxon>
        <taxon>Coleofasciculaceae</taxon>
        <taxon>Symploca</taxon>
    </lineage>
</organism>
<dbReference type="InterPro" id="IPR013783">
    <property type="entry name" value="Ig-like_fold"/>
</dbReference>
<dbReference type="EMBL" id="JAAHFQ010001098">
    <property type="protein sequence ID" value="NER32170.1"/>
    <property type="molecule type" value="Genomic_DNA"/>
</dbReference>
<dbReference type="InterPro" id="IPR050643">
    <property type="entry name" value="Periplasmic_pilus_chap"/>
</dbReference>
<dbReference type="AlphaFoldDB" id="A0A6B3NK61"/>
<evidence type="ECO:0000313" key="2">
    <source>
        <dbReference type="EMBL" id="NER32170.1"/>
    </source>
</evidence>
<evidence type="ECO:0000259" key="1">
    <source>
        <dbReference type="Pfam" id="PF00345"/>
    </source>
</evidence>
<dbReference type="PANTHER" id="PTHR30251:SF4">
    <property type="entry name" value="SLR1668 PROTEIN"/>
    <property type="match status" value="1"/>
</dbReference>
<gene>
    <name evidence="2" type="ORF">F6J89_32360</name>
</gene>
<dbReference type="SUPFAM" id="SSF49354">
    <property type="entry name" value="PapD-like"/>
    <property type="match status" value="1"/>
</dbReference>
<reference evidence="2" key="1">
    <citation type="submission" date="2019-11" db="EMBL/GenBank/DDBJ databases">
        <title>Genomic insights into an expanded diversity of filamentous marine cyanobacteria reveals the extraordinary biosynthetic potential of Moorea and Okeania.</title>
        <authorList>
            <person name="Ferreira Leao T."/>
            <person name="Wang M."/>
            <person name="Moss N."/>
            <person name="Da Silva R."/>
            <person name="Sanders J."/>
            <person name="Nurk S."/>
            <person name="Gurevich A."/>
            <person name="Humphrey G."/>
            <person name="Reher R."/>
            <person name="Zhu Q."/>
            <person name="Belda-Ferre P."/>
            <person name="Glukhov E."/>
            <person name="Rex R."/>
            <person name="Dorrestein P.C."/>
            <person name="Knight R."/>
            <person name="Pevzner P."/>
            <person name="Gerwick W.H."/>
            <person name="Gerwick L."/>
        </authorList>
    </citation>
    <scope>NUCLEOTIDE SEQUENCE</scope>
    <source>
        <strain evidence="2">SIO1C4</strain>
    </source>
</reference>
<comment type="caution">
    <text evidence="2">The sequence shown here is derived from an EMBL/GenBank/DDBJ whole genome shotgun (WGS) entry which is preliminary data.</text>
</comment>
<dbReference type="PANTHER" id="PTHR30251">
    <property type="entry name" value="PILUS ASSEMBLY CHAPERONE"/>
    <property type="match status" value="1"/>
</dbReference>
<dbReference type="InterPro" id="IPR016147">
    <property type="entry name" value="Pili_assmbl_chaperone_N"/>
</dbReference>
<protein>
    <submittedName>
        <fullName evidence="2">Molecular chaperone</fullName>
    </submittedName>
</protein>
<sequence>MNFLFRQILLTLWLVLAAISPAFAFELIPISRVFAPAGSGSTQSYRIVNDKDEPIAVEISVVTRSMDLEGKESYTNAEDDFLIYPSQIILEGGQTQAVRVTWLGEPNPERELTYRLLAEQLPIEILQETEEKPEQRKGQIKVLLRYLGSIYIRPENVEPEVVLDRLQWQSTEAGKNELAITLHNQGTARAVLKNFALQLTVSGEKIELLPEQLENISNEVILSGNKRRFTIPWSSELPVGEIEGSFDF</sequence>
<dbReference type="GO" id="GO:0030288">
    <property type="term" value="C:outer membrane-bounded periplasmic space"/>
    <property type="evidence" value="ECO:0007669"/>
    <property type="project" value="InterPro"/>
</dbReference>
<name>A0A6B3NK61_9CYAN</name>
<dbReference type="Pfam" id="PF00345">
    <property type="entry name" value="PapD_N"/>
    <property type="match status" value="1"/>
</dbReference>
<dbReference type="InterPro" id="IPR008962">
    <property type="entry name" value="PapD-like_sf"/>
</dbReference>
<dbReference type="Gene3D" id="2.60.40.10">
    <property type="entry name" value="Immunoglobulins"/>
    <property type="match status" value="1"/>
</dbReference>
<feature type="domain" description="Pili assembly chaperone N-terminal" evidence="1">
    <location>
        <begin position="32"/>
        <end position="157"/>
    </location>
</feature>
<proteinExistence type="predicted"/>
<accession>A0A6B3NK61</accession>